<sequence>MRRERFLQENLLSVDRMRVWVNRVLLGLGWCALVVGLVGIVLYFSSWQRQLPVLVASGASYLMLGAIVGLLLFVVARGWRSAAAAGVVVMGVLWTQLPLFVPDGRAASGPEIRLLQSNLLFGGADLPVVVREVRERRVDVLTLEELTPESAARLTTELAGDLPYHYLEPGKWGAGTGIFSRYPLRDTRKYDGFVMNNLSAIMEHPQRGPVAVYAFHPMPPPLDFAAWSAEMHRVREILDAQTGPAVVGADFNATRDHSAFRDLVRGRFDSAADLAGAGPLPTYPTDRAWGPVIGIDHILVAGGTAEEMESLSIPGSDHRAVFAVLRLDA</sequence>
<keyword evidence="3" id="KW-0269">Exonuclease</keyword>
<feature type="transmembrane region" description="Helical" evidence="1">
    <location>
        <begin position="20"/>
        <end position="45"/>
    </location>
</feature>
<dbReference type="Gene3D" id="3.60.10.10">
    <property type="entry name" value="Endonuclease/exonuclease/phosphatase"/>
    <property type="match status" value="1"/>
</dbReference>
<gene>
    <name evidence="3" type="ORF">SAMN04244553_3752</name>
</gene>
<name>A0A285LM38_9NOCA</name>
<dbReference type="InterPro" id="IPR005135">
    <property type="entry name" value="Endo/exonuclease/phosphatase"/>
</dbReference>
<dbReference type="EMBL" id="OBEG01000003">
    <property type="protein sequence ID" value="SNY85523.1"/>
    <property type="molecule type" value="Genomic_DNA"/>
</dbReference>
<evidence type="ECO:0000256" key="1">
    <source>
        <dbReference type="SAM" id="Phobius"/>
    </source>
</evidence>
<dbReference type="GO" id="GO:0004519">
    <property type="term" value="F:endonuclease activity"/>
    <property type="evidence" value="ECO:0007669"/>
    <property type="project" value="UniProtKB-KW"/>
</dbReference>
<dbReference type="InterPro" id="IPR036691">
    <property type="entry name" value="Endo/exonu/phosph_ase_sf"/>
</dbReference>
<keyword evidence="1" id="KW-0812">Transmembrane</keyword>
<dbReference type="Proteomes" id="UP000219565">
    <property type="component" value="Unassembled WGS sequence"/>
</dbReference>
<evidence type="ECO:0000313" key="3">
    <source>
        <dbReference type="EMBL" id="SNY85523.1"/>
    </source>
</evidence>
<dbReference type="GO" id="GO:0004527">
    <property type="term" value="F:exonuclease activity"/>
    <property type="evidence" value="ECO:0007669"/>
    <property type="project" value="UniProtKB-KW"/>
</dbReference>
<dbReference type="Pfam" id="PF03372">
    <property type="entry name" value="Exo_endo_phos"/>
    <property type="match status" value="1"/>
</dbReference>
<proteinExistence type="predicted"/>
<keyword evidence="3" id="KW-0255">Endonuclease</keyword>
<evidence type="ECO:0000313" key="4">
    <source>
        <dbReference type="Proteomes" id="UP000219565"/>
    </source>
</evidence>
<protein>
    <submittedName>
        <fullName evidence="3">Uncharacterized conserved protein YafD, endonuclease/exonuclease/phosphatase (EEP) superfamily</fullName>
    </submittedName>
</protein>
<reference evidence="3 4" key="1">
    <citation type="submission" date="2017-09" db="EMBL/GenBank/DDBJ databases">
        <authorList>
            <person name="Ehlers B."/>
            <person name="Leendertz F.H."/>
        </authorList>
    </citation>
    <scope>NUCLEOTIDE SEQUENCE [LARGE SCALE GENOMIC DNA]</scope>
    <source>
        <strain evidence="3 4">DSM 45537</strain>
    </source>
</reference>
<keyword evidence="4" id="KW-1185">Reference proteome</keyword>
<keyword evidence="3" id="KW-0540">Nuclease</keyword>
<organism evidence="3 4">
    <name type="scientific">Nocardia amikacinitolerans</name>
    <dbReference type="NCBI Taxonomy" id="756689"/>
    <lineage>
        <taxon>Bacteria</taxon>
        <taxon>Bacillati</taxon>
        <taxon>Actinomycetota</taxon>
        <taxon>Actinomycetes</taxon>
        <taxon>Mycobacteriales</taxon>
        <taxon>Nocardiaceae</taxon>
        <taxon>Nocardia</taxon>
    </lineage>
</organism>
<accession>A0A285LM38</accession>
<keyword evidence="1" id="KW-0472">Membrane</keyword>
<keyword evidence="1" id="KW-1133">Transmembrane helix</keyword>
<feature type="domain" description="Endonuclease/exonuclease/phosphatase" evidence="2">
    <location>
        <begin position="129"/>
        <end position="318"/>
    </location>
</feature>
<dbReference type="STRING" id="1379680.GCA_001612615_03302"/>
<feature type="transmembrane region" description="Helical" evidence="1">
    <location>
        <begin position="51"/>
        <end position="75"/>
    </location>
</feature>
<keyword evidence="3" id="KW-0378">Hydrolase</keyword>
<dbReference type="SUPFAM" id="SSF56219">
    <property type="entry name" value="DNase I-like"/>
    <property type="match status" value="1"/>
</dbReference>
<feature type="transmembrane region" description="Helical" evidence="1">
    <location>
        <begin position="82"/>
        <end position="101"/>
    </location>
</feature>
<dbReference type="AlphaFoldDB" id="A0A285LM38"/>
<evidence type="ECO:0000259" key="2">
    <source>
        <dbReference type="Pfam" id="PF03372"/>
    </source>
</evidence>